<dbReference type="AlphaFoldDB" id="A0A0F9I7F5"/>
<evidence type="ECO:0000256" key="2">
    <source>
        <dbReference type="ARBA" id="ARBA00022485"/>
    </source>
</evidence>
<evidence type="ECO:0000313" key="6">
    <source>
        <dbReference type="EMBL" id="KKM23536.1"/>
    </source>
</evidence>
<keyword evidence="4" id="KW-0408">Iron</keyword>
<comment type="caution">
    <text evidence="6">The sequence shown here is derived from an EMBL/GenBank/DDBJ whole genome shotgun (WGS) entry which is preliminary data.</text>
</comment>
<keyword evidence="2" id="KW-0004">4Fe-4S</keyword>
<dbReference type="GO" id="GO:0050992">
    <property type="term" value="P:dimethylallyl diphosphate biosynthetic process"/>
    <property type="evidence" value="ECO:0007669"/>
    <property type="project" value="InterPro"/>
</dbReference>
<comment type="cofactor">
    <cofactor evidence="1">
        <name>[4Fe-4S] cluster</name>
        <dbReference type="ChEBI" id="CHEBI:49883"/>
    </cofactor>
</comment>
<feature type="non-terminal residue" evidence="6">
    <location>
        <position position="159"/>
    </location>
</feature>
<dbReference type="Gene3D" id="3.40.50.11270">
    <property type="match status" value="1"/>
</dbReference>
<dbReference type="PANTHER" id="PTHR30426:SF0">
    <property type="entry name" value="4-HYDROXY-3-METHYLBUT-2-ENYL DIPHOSPHATE REDUCTASE"/>
    <property type="match status" value="1"/>
</dbReference>
<evidence type="ECO:0000256" key="4">
    <source>
        <dbReference type="ARBA" id="ARBA00023004"/>
    </source>
</evidence>
<evidence type="ECO:0000256" key="3">
    <source>
        <dbReference type="ARBA" id="ARBA00022723"/>
    </source>
</evidence>
<name>A0A0F9I7F5_9ZZZZ</name>
<dbReference type="GO" id="GO:0019288">
    <property type="term" value="P:isopentenyl diphosphate biosynthetic process, methylerythritol 4-phosphate pathway"/>
    <property type="evidence" value="ECO:0007669"/>
    <property type="project" value="InterPro"/>
</dbReference>
<reference evidence="6" key="1">
    <citation type="journal article" date="2015" name="Nature">
        <title>Complex archaea that bridge the gap between prokaryotes and eukaryotes.</title>
        <authorList>
            <person name="Spang A."/>
            <person name="Saw J.H."/>
            <person name="Jorgensen S.L."/>
            <person name="Zaremba-Niedzwiedzka K."/>
            <person name="Martijn J."/>
            <person name="Lind A.E."/>
            <person name="van Eijk R."/>
            <person name="Schleper C."/>
            <person name="Guy L."/>
            <person name="Ettema T.J."/>
        </authorList>
    </citation>
    <scope>NUCLEOTIDE SEQUENCE</scope>
</reference>
<dbReference type="GO" id="GO:0046872">
    <property type="term" value="F:metal ion binding"/>
    <property type="evidence" value="ECO:0007669"/>
    <property type="project" value="UniProtKB-KW"/>
</dbReference>
<dbReference type="PANTHER" id="PTHR30426">
    <property type="entry name" value="4-HYDROXY-3-METHYLBUT-2-ENYL DIPHOSPHATE REDUCTASE"/>
    <property type="match status" value="1"/>
</dbReference>
<organism evidence="6">
    <name type="scientific">marine sediment metagenome</name>
    <dbReference type="NCBI Taxonomy" id="412755"/>
    <lineage>
        <taxon>unclassified sequences</taxon>
        <taxon>metagenomes</taxon>
        <taxon>ecological metagenomes</taxon>
    </lineage>
</organism>
<dbReference type="GO" id="GO:0051539">
    <property type="term" value="F:4 iron, 4 sulfur cluster binding"/>
    <property type="evidence" value="ECO:0007669"/>
    <property type="project" value="UniProtKB-KW"/>
</dbReference>
<accession>A0A0F9I7F5</accession>
<keyword evidence="5" id="KW-0411">Iron-sulfur</keyword>
<sequence length="159" mass="17635">MEIIVAENSGLCYGVRRALDIASETRQKKAGKVFTLGDLIHNPQIIADLERQKIHSINDLDGLNEATVIIRSHGASPDIYRLLAQKNIEIVDATCPIVKKIQKLVELLAKSKEEIIIVGNKEHPEIKGLIGFSQGKGIIIENEDQVKSLPNRKRRAILA</sequence>
<dbReference type="Gene3D" id="3.40.1010.20">
    <property type="entry name" value="4-hydroxy-3-methylbut-2-enyl diphosphate reductase, catalytic domain"/>
    <property type="match status" value="1"/>
</dbReference>
<evidence type="ECO:0000256" key="5">
    <source>
        <dbReference type="ARBA" id="ARBA00023014"/>
    </source>
</evidence>
<gene>
    <name evidence="6" type="ORF">LCGC14_1614230</name>
</gene>
<evidence type="ECO:0008006" key="7">
    <source>
        <dbReference type="Google" id="ProtNLM"/>
    </source>
</evidence>
<protein>
    <recommendedName>
        <fullName evidence="7">4-hydroxy-3-methylbut-2-enyl diphosphate reductase</fullName>
    </recommendedName>
</protein>
<dbReference type="EMBL" id="LAZR01013105">
    <property type="protein sequence ID" value="KKM23536.1"/>
    <property type="molecule type" value="Genomic_DNA"/>
</dbReference>
<keyword evidence="3" id="KW-0479">Metal-binding</keyword>
<proteinExistence type="predicted"/>
<evidence type="ECO:0000256" key="1">
    <source>
        <dbReference type="ARBA" id="ARBA00001966"/>
    </source>
</evidence>
<dbReference type="GO" id="GO:0051745">
    <property type="term" value="F:4-hydroxy-3-methylbut-2-enyl diphosphate reductase activity"/>
    <property type="evidence" value="ECO:0007669"/>
    <property type="project" value="InterPro"/>
</dbReference>
<dbReference type="InterPro" id="IPR003451">
    <property type="entry name" value="LytB/IspH"/>
</dbReference>
<dbReference type="Pfam" id="PF02401">
    <property type="entry name" value="LYTB"/>
    <property type="match status" value="1"/>
</dbReference>